<dbReference type="PANTHER" id="PTHR32305:SF15">
    <property type="entry name" value="PROTEIN RHSA-RELATED"/>
    <property type="match status" value="1"/>
</dbReference>
<dbReference type="Pfam" id="PF25023">
    <property type="entry name" value="TEN_YD-shell"/>
    <property type="match status" value="2"/>
</dbReference>
<dbReference type="Proteomes" id="UP001595740">
    <property type="component" value="Unassembled WGS sequence"/>
</dbReference>
<evidence type="ECO:0000313" key="6">
    <source>
        <dbReference type="Proteomes" id="UP001595740"/>
    </source>
</evidence>
<evidence type="ECO:0000256" key="1">
    <source>
        <dbReference type="ARBA" id="ARBA00022737"/>
    </source>
</evidence>
<feature type="chain" id="PRO_5045612932" evidence="2">
    <location>
        <begin position="21"/>
        <end position="1687"/>
    </location>
</feature>
<proteinExistence type="predicted"/>
<feature type="domain" description="DUF6531" evidence="3">
    <location>
        <begin position="311"/>
        <end position="382"/>
    </location>
</feature>
<dbReference type="Pfam" id="PF20148">
    <property type="entry name" value="DUF6531"/>
    <property type="match status" value="1"/>
</dbReference>
<feature type="signal peptide" evidence="2">
    <location>
        <begin position="1"/>
        <end position="20"/>
    </location>
</feature>
<name>A0ABV7RNW4_9GAMM</name>
<dbReference type="InterPro" id="IPR050708">
    <property type="entry name" value="T6SS_VgrG/RHS"/>
</dbReference>
<feature type="domain" description="Teneurin-like YD-shell" evidence="4">
    <location>
        <begin position="1256"/>
        <end position="1526"/>
    </location>
</feature>
<dbReference type="InterPro" id="IPR056823">
    <property type="entry name" value="TEN-like_YD-shell"/>
</dbReference>
<dbReference type="NCBIfam" id="TIGR03696">
    <property type="entry name" value="Rhs_assc_core"/>
    <property type="match status" value="1"/>
</dbReference>
<dbReference type="PRINTS" id="PR00394">
    <property type="entry name" value="RHSPROTEIN"/>
</dbReference>
<comment type="caution">
    <text evidence="5">The sequence shown here is derived from an EMBL/GenBank/DDBJ whole genome shotgun (WGS) entry which is preliminary data.</text>
</comment>
<dbReference type="InterPro" id="IPR031325">
    <property type="entry name" value="RHS_repeat"/>
</dbReference>
<keyword evidence="1" id="KW-0677">Repeat</keyword>
<evidence type="ECO:0000259" key="4">
    <source>
        <dbReference type="Pfam" id="PF25023"/>
    </source>
</evidence>
<dbReference type="EMBL" id="JBHRXK010000001">
    <property type="protein sequence ID" value="MFC3549575.1"/>
    <property type="molecule type" value="Genomic_DNA"/>
</dbReference>
<accession>A0ABV7RNW4</accession>
<dbReference type="InterPro" id="IPR045351">
    <property type="entry name" value="DUF6531"/>
</dbReference>
<keyword evidence="2" id="KW-0732">Signal</keyword>
<dbReference type="PANTHER" id="PTHR32305">
    <property type="match status" value="1"/>
</dbReference>
<dbReference type="Gene3D" id="3.90.930.1">
    <property type="match status" value="1"/>
</dbReference>
<evidence type="ECO:0000259" key="3">
    <source>
        <dbReference type="Pfam" id="PF20148"/>
    </source>
</evidence>
<dbReference type="NCBIfam" id="TIGR01643">
    <property type="entry name" value="YD_repeat_2x"/>
    <property type="match status" value="7"/>
</dbReference>
<feature type="domain" description="Teneurin-like YD-shell" evidence="4">
    <location>
        <begin position="954"/>
        <end position="1099"/>
    </location>
</feature>
<dbReference type="InterPro" id="IPR022385">
    <property type="entry name" value="Rhs_assc_core"/>
</dbReference>
<protein>
    <submittedName>
        <fullName evidence="5">RHS repeat-associated core domain-containing protein</fullName>
    </submittedName>
</protein>
<dbReference type="Gene3D" id="2.180.10.10">
    <property type="entry name" value="RHS repeat-associated core"/>
    <property type="match status" value="3"/>
</dbReference>
<sequence>MLRLVLVIGLWMLAMSHAAAQSGQAWEFCSNHGVSGIKACFGSLEEAESWMRQDNAASSRGRKFLEQVEVSGTNWTNNSPKSYIYRVRSRPGKLTGQEYAKLYEFTSFGGNSDWVCHCDNGVPTCRGGYGDCGPGQCQGCPINNGDLSILKEVLSRDTGAPGSACNVTFTSESGWPSPPLSAGRMSTYPDGSGPTASNVGAYEFGNGYGGYDGVFAGFDPRSVYNKTFVRNFGARNSQGVCTGNYREKAVAWREQVFECEAGLVPVTIKLNAQGGYIPAPQVGSMDSVCASNESGIVETRLVPTRECPYNNPCVPATGAKIQREEDFKQGLLEFSRYYNSIRLKLSNLMMGPSWNHQYSERVYAPNSSHILHVADDGNVERFDAGAEVGGYYSVNEYGSVLRKVGTTGWELRTGDGLLKSFNTQGQLTAIERLGDASSRLTMSFAASQGMDTSLQGNPAGVLERVTDSMGRSLKFYYGVMNTVVGSGAVSFDPCVDSADLATCRGRRLLAVELPDGSVITYGYGLNGEPTVVEYPDGTSRNYHYNESENICPVGANGCPATPPAGGFPHALTGISEKSATGVVNRFATFQFDHKGRAISTSHAGGVDRLMIEYDTTGTGAESATLSFAEGKQLVLEISPRSGIFRKPSSRVEMADGQSVPTLISYASASSAWVGSTTDGRGNRTDTSYPTLLRVVRKDALTTAGVVTAQTRTIDTTRDASTGQPSQETTYDSSGAAVAMRTWLRNSRGQLISLSSKDMATGEIRATTFSYCEQADVDSGACPVIGLQTSVDDRRTDVADVTEYQYYATDHADCAVSPTTCAWRKGDLWKVTNALGQVTETLRYDGAGRVLSVKDANGVVTDFEYHPRGWMTARKVRGADGASEADGQITRIAYYPTGLVSSTTLPDGSFTSYVYDAAHRLTDIVDADGNRIHYTLDSAGNRTREEVKGSDDSLKRTLSRVYNQLGQLQAAKDASNHPTGFAYDANGNTDTVTDVLGRVTDNDYDPLNRLSKTIQDVAGIAATTQFKYDAQDHLTEVVDPKGLSTKYHYNAFGDLTRLESPDTGVATYGYDAAGNRISALDARGEATTYSYDALNRLTAIGYSDTALNVGYTYDAVQPDCTAGETFAASRLTRMTDGSGATRYCYDRFGNLTRKVQTTNGQSFTLRYAYTKAGQLAGIEYPDGAQVDYVRDGLGRATEVGVTPSGGSRQVLLTGASYHPFGPVAGWMFGNGRTLSRTLDLDYRPKTILSTGTGAGGLNLGFGWDAVGNVASLHTSGLEQPPRVSFDYDALNRLTAFRDGPAGAAIEQYAYDATGNRISFTSAGGTEAYTYPADSHRLTAVGATARTYDAMGNTTSIGGTAREFANNAAGRMSEVQRDNVVAMQYAYNGRGEQVRKHLDTGNTYTMYDESGQWIGDYGSTGAPTQQVVWLDSLPIGLIANGQLRYIEADHLGTPRAVIEPQRDVAVWTWDITSEAFGNSAPSQDPDGDSAAFLLDMRYPGQRYDAASGLNYNYFRDYEPGSGRYVESDPSGLVDGPSTYGYVRQNPLALIDSHGNSARPGPGYSFDNHKELARAEAIAKMQQCNLGGECEGSDPYAVSEIDRSKVINKLISADIALDYTETNCGATEPNLGPNTITIGGGIFSGRCCSMAAVLAHEAMHLVSGDPFSTKTEGQARNIQLRCFNCSTAYH</sequence>
<dbReference type="RefSeq" id="WP_386756825.1">
    <property type="nucleotide sequence ID" value="NZ_JBHRXK010000001.1"/>
</dbReference>
<dbReference type="Pfam" id="PF05593">
    <property type="entry name" value="RHS_repeat"/>
    <property type="match status" value="2"/>
</dbReference>
<dbReference type="InterPro" id="IPR006530">
    <property type="entry name" value="YD"/>
</dbReference>
<evidence type="ECO:0000313" key="5">
    <source>
        <dbReference type="EMBL" id="MFC3549575.1"/>
    </source>
</evidence>
<keyword evidence="6" id="KW-1185">Reference proteome</keyword>
<reference evidence="6" key="1">
    <citation type="journal article" date="2019" name="Int. J. Syst. Evol. Microbiol.">
        <title>The Global Catalogue of Microorganisms (GCM) 10K type strain sequencing project: providing services to taxonomists for standard genome sequencing and annotation.</title>
        <authorList>
            <consortium name="The Broad Institute Genomics Platform"/>
            <consortium name="The Broad Institute Genome Sequencing Center for Infectious Disease"/>
            <person name="Wu L."/>
            <person name="Ma J."/>
        </authorList>
    </citation>
    <scope>NUCLEOTIDE SEQUENCE [LARGE SCALE GENOMIC DNA]</scope>
    <source>
        <strain evidence="6">KCTC 42875</strain>
    </source>
</reference>
<evidence type="ECO:0000256" key="2">
    <source>
        <dbReference type="SAM" id="SignalP"/>
    </source>
</evidence>
<organism evidence="5 6">
    <name type="scientific">Lysobacter cavernae</name>
    <dbReference type="NCBI Taxonomy" id="1685901"/>
    <lineage>
        <taxon>Bacteria</taxon>
        <taxon>Pseudomonadati</taxon>
        <taxon>Pseudomonadota</taxon>
        <taxon>Gammaproteobacteria</taxon>
        <taxon>Lysobacterales</taxon>
        <taxon>Lysobacteraceae</taxon>
        <taxon>Lysobacter</taxon>
    </lineage>
</organism>
<gene>
    <name evidence="5" type="ORF">ACFOLC_00935</name>
</gene>